<evidence type="ECO:0000313" key="9">
    <source>
        <dbReference type="Proteomes" id="UP000078336"/>
    </source>
</evidence>
<dbReference type="SUPFAM" id="SSF53335">
    <property type="entry name" value="S-adenosyl-L-methionine-dependent methyltransferases"/>
    <property type="match status" value="1"/>
</dbReference>
<evidence type="ECO:0000256" key="1">
    <source>
        <dbReference type="ARBA" id="ARBA00011975"/>
    </source>
</evidence>
<dbReference type="PANTHER" id="PTHR46098">
    <property type="entry name" value="TRNA (CYTOSINE(38)-C(5))-METHYLTRANSFERASE"/>
    <property type="match status" value="1"/>
</dbReference>
<comment type="caution">
    <text evidence="8">The sequence shown here is derived from an EMBL/GenBank/DDBJ whole genome shotgun (WGS) entry which is preliminary data.</text>
</comment>
<protein>
    <recommendedName>
        <fullName evidence="1">DNA (cytosine-5-)-methyltransferase</fullName>
        <ecNumber evidence="1">2.1.1.37</ecNumber>
    </recommendedName>
</protein>
<name>A0A178T492_9BACL</name>
<evidence type="ECO:0000256" key="7">
    <source>
        <dbReference type="SAM" id="MobiDB-lite"/>
    </source>
</evidence>
<feature type="active site" evidence="6">
    <location>
        <position position="78"/>
    </location>
</feature>
<dbReference type="GO" id="GO:0003886">
    <property type="term" value="F:DNA (cytosine-5-)-methyltransferase activity"/>
    <property type="evidence" value="ECO:0007669"/>
    <property type="project" value="UniProtKB-EC"/>
</dbReference>
<dbReference type="PANTHER" id="PTHR46098:SF1">
    <property type="entry name" value="TRNA (CYTOSINE(38)-C(5))-METHYLTRANSFERASE"/>
    <property type="match status" value="1"/>
</dbReference>
<feature type="compositionally biased region" description="Low complexity" evidence="7">
    <location>
        <begin position="92"/>
        <end position="109"/>
    </location>
</feature>
<keyword evidence="4 6" id="KW-0949">S-adenosyl-L-methionine</keyword>
<comment type="similarity">
    <text evidence="6">Belongs to the class I-like SAM-binding methyltransferase superfamily. C5-methyltransferase family.</text>
</comment>
<evidence type="ECO:0000313" key="8">
    <source>
        <dbReference type="EMBL" id="OAO76329.1"/>
    </source>
</evidence>
<organism evidence="8 9">
    <name type="scientific">Anoxybacillus flavithermus</name>
    <dbReference type="NCBI Taxonomy" id="33934"/>
    <lineage>
        <taxon>Bacteria</taxon>
        <taxon>Bacillati</taxon>
        <taxon>Bacillota</taxon>
        <taxon>Bacilli</taxon>
        <taxon>Bacillales</taxon>
        <taxon>Anoxybacillaceae</taxon>
        <taxon>Anoxybacillus</taxon>
    </lineage>
</organism>
<keyword evidence="3 6" id="KW-0808">Transferase</keyword>
<dbReference type="Gene3D" id="3.40.50.150">
    <property type="entry name" value="Vaccinia Virus protein VP39"/>
    <property type="match status" value="1"/>
</dbReference>
<feature type="region of interest" description="Disordered" evidence="7">
    <location>
        <begin position="86"/>
        <end position="109"/>
    </location>
</feature>
<proteinExistence type="inferred from homology"/>
<dbReference type="Proteomes" id="UP000078336">
    <property type="component" value="Unassembled WGS sequence"/>
</dbReference>
<dbReference type="EC" id="2.1.1.37" evidence="1"/>
<evidence type="ECO:0000256" key="2">
    <source>
        <dbReference type="ARBA" id="ARBA00022603"/>
    </source>
</evidence>
<evidence type="ECO:0000256" key="6">
    <source>
        <dbReference type="PROSITE-ProRule" id="PRU01016"/>
    </source>
</evidence>
<gene>
    <name evidence="8" type="ORF">TAF16_2676</name>
</gene>
<evidence type="ECO:0000256" key="5">
    <source>
        <dbReference type="ARBA" id="ARBA00022747"/>
    </source>
</evidence>
<dbReference type="Pfam" id="PF00145">
    <property type="entry name" value="DNA_methylase"/>
    <property type="match status" value="1"/>
</dbReference>
<keyword evidence="2 6" id="KW-0489">Methyltransferase</keyword>
<keyword evidence="9" id="KW-1185">Reference proteome</keyword>
<dbReference type="OrthoDB" id="9813719at2"/>
<dbReference type="PATRIC" id="fig|33934.7.peg.2889"/>
<evidence type="ECO:0000256" key="4">
    <source>
        <dbReference type="ARBA" id="ARBA00022691"/>
    </source>
</evidence>
<dbReference type="GO" id="GO:0009307">
    <property type="term" value="P:DNA restriction-modification system"/>
    <property type="evidence" value="ECO:0007669"/>
    <property type="project" value="UniProtKB-KW"/>
</dbReference>
<dbReference type="EMBL" id="LUCQ01000167">
    <property type="protein sequence ID" value="OAO76329.1"/>
    <property type="molecule type" value="Genomic_DNA"/>
</dbReference>
<reference evidence="8 9" key="1">
    <citation type="submission" date="2016-03" db="EMBL/GenBank/DDBJ databases">
        <title>Spore heat resistance.</title>
        <authorList>
            <person name="Boekhorst J."/>
            <person name="Berendsen E.M."/>
            <person name="Wells-Bennik M.H."/>
            <person name="Kuipers O.P."/>
        </authorList>
    </citation>
    <scope>NUCLEOTIDE SEQUENCE [LARGE SCALE GENOMIC DNA]</scope>
    <source>
        <strain evidence="8 9">AF16</strain>
    </source>
</reference>
<sequence>MSKLKVLSLFSGIGAFEKALTNLCIDYELVGFSEIDKYAITSYCAIHNVDESLNIGDVSKVHIDDLPDFDLMTYGFPCQDISIAGRQGGFSEGSNTRSSSSSKSIPRDV</sequence>
<dbReference type="InterPro" id="IPR029063">
    <property type="entry name" value="SAM-dependent_MTases_sf"/>
</dbReference>
<keyword evidence="5" id="KW-0680">Restriction system</keyword>
<accession>A0A178T492</accession>
<dbReference type="PROSITE" id="PS51679">
    <property type="entry name" value="SAM_MT_C5"/>
    <property type="match status" value="1"/>
</dbReference>
<dbReference type="InterPro" id="IPR050750">
    <property type="entry name" value="C5-MTase"/>
</dbReference>
<dbReference type="InterPro" id="IPR001525">
    <property type="entry name" value="C5_MeTfrase"/>
</dbReference>
<dbReference type="AlphaFoldDB" id="A0A178T492"/>
<evidence type="ECO:0000256" key="3">
    <source>
        <dbReference type="ARBA" id="ARBA00022679"/>
    </source>
</evidence>
<dbReference type="GO" id="GO:0032259">
    <property type="term" value="P:methylation"/>
    <property type="evidence" value="ECO:0007669"/>
    <property type="project" value="UniProtKB-KW"/>
</dbReference>